<proteinExistence type="predicted"/>
<dbReference type="RefSeq" id="WP_121199394.1">
    <property type="nucleotide sequence ID" value="NZ_RBKU01000001.1"/>
</dbReference>
<dbReference type="EMBL" id="RBKU01000001">
    <property type="protein sequence ID" value="RKR83952.1"/>
    <property type="molecule type" value="Genomic_DNA"/>
</dbReference>
<dbReference type="AlphaFoldDB" id="A0A495J5Q0"/>
<dbReference type="OrthoDB" id="9801773at2"/>
<evidence type="ECO:0000313" key="2">
    <source>
        <dbReference type="Proteomes" id="UP000268007"/>
    </source>
</evidence>
<dbReference type="Proteomes" id="UP000268007">
    <property type="component" value="Unassembled WGS sequence"/>
</dbReference>
<organism evidence="1 2">
    <name type="scientific">Mucilaginibacter gracilis</name>
    <dbReference type="NCBI Taxonomy" id="423350"/>
    <lineage>
        <taxon>Bacteria</taxon>
        <taxon>Pseudomonadati</taxon>
        <taxon>Bacteroidota</taxon>
        <taxon>Sphingobacteriia</taxon>
        <taxon>Sphingobacteriales</taxon>
        <taxon>Sphingobacteriaceae</taxon>
        <taxon>Mucilaginibacter</taxon>
    </lineage>
</organism>
<protein>
    <submittedName>
        <fullName evidence="1">Ligand-binding SRPBCC domain-containing protein</fullName>
    </submittedName>
</protein>
<evidence type="ECO:0000313" key="1">
    <source>
        <dbReference type="EMBL" id="RKR83952.1"/>
    </source>
</evidence>
<reference evidence="1 2" key="1">
    <citation type="submission" date="2018-10" db="EMBL/GenBank/DDBJ databases">
        <title>Genomic Encyclopedia of Archaeal and Bacterial Type Strains, Phase II (KMG-II): from individual species to whole genera.</title>
        <authorList>
            <person name="Goeker M."/>
        </authorList>
    </citation>
    <scope>NUCLEOTIDE SEQUENCE [LARGE SCALE GENOMIC DNA]</scope>
    <source>
        <strain evidence="1 2">DSM 18602</strain>
    </source>
</reference>
<gene>
    <name evidence="1" type="ORF">BDD43_4167</name>
</gene>
<dbReference type="Gene3D" id="3.30.530.20">
    <property type="match status" value="1"/>
</dbReference>
<sequence>MPSIRLETPINAPIELCFNLSRNIDIHLASTKQTQETAIAGKTSGLIELGETVTWRARHFGVWQTLTSKVTEMEEPFFFADEMVHGAFKYFRHEHHFIEYNGCTLMTDVFIFESPLKILGKLANALFLTRYMTTLLATRNSIIKHLAEQQ</sequence>
<dbReference type="SUPFAM" id="SSF55961">
    <property type="entry name" value="Bet v1-like"/>
    <property type="match status" value="1"/>
</dbReference>
<comment type="caution">
    <text evidence="1">The sequence shown here is derived from an EMBL/GenBank/DDBJ whole genome shotgun (WGS) entry which is preliminary data.</text>
</comment>
<accession>A0A495J5Q0</accession>
<dbReference type="InterPro" id="IPR023393">
    <property type="entry name" value="START-like_dom_sf"/>
</dbReference>
<keyword evidence="2" id="KW-1185">Reference proteome</keyword>
<name>A0A495J5Q0_9SPHI</name>
<dbReference type="CDD" id="cd07820">
    <property type="entry name" value="SRPBCC_3"/>
    <property type="match status" value="1"/>
</dbReference>